<dbReference type="Proteomes" id="UP000029120">
    <property type="component" value="Unassembled WGS sequence"/>
</dbReference>
<evidence type="ECO:0000259" key="6">
    <source>
        <dbReference type="Pfam" id="PF04504"/>
    </source>
</evidence>
<dbReference type="OMA" id="THDWFEN"/>
<evidence type="ECO:0000313" key="8">
    <source>
        <dbReference type="EMBL" id="KFK24583.1"/>
    </source>
</evidence>
<evidence type="ECO:0000313" key="9">
    <source>
        <dbReference type="Proteomes" id="UP000029120"/>
    </source>
</evidence>
<dbReference type="GO" id="GO:0005634">
    <property type="term" value="C:nucleus"/>
    <property type="evidence" value="ECO:0007669"/>
    <property type="project" value="TreeGrafter"/>
</dbReference>
<feature type="domain" description="Glabrous enhancer-binding protein-like DBD" evidence="6">
    <location>
        <begin position="84"/>
        <end position="163"/>
    </location>
</feature>
<dbReference type="Pfam" id="PF22757">
    <property type="entry name" value="GeBP-like_C"/>
    <property type="match status" value="1"/>
</dbReference>
<dbReference type="InterPro" id="IPR053933">
    <property type="entry name" value="GeBP-like_C"/>
</dbReference>
<feature type="region of interest" description="Disordered" evidence="5">
    <location>
        <begin position="55"/>
        <end position="78"/>
    </location>
</feature>
<keyword evidence="3" id="KW-0804">Transcription</keyword>
<dbReference type="GO" id="GO:0006355">
    <property type="term" value="P:regulation of DNA-templated transcription"/>
    <property type="evidence" value="ECO:0007669"/>
    <property type="project" value="InterPro"/>
</dbReference>
<dbReference type="Pfam" id="PF04504">
    <property type="entry name" value="GeBP-like_DBD"/>
    <property type="match status" value="1"/>
</dbReference>
<keyword evidence="9" id="KW-1185">Reference proteome</keyword>
<feature type="domain" description="Glabrous enhancer-binding protein-like C-terminal" evidence="7">
    <location>
        <begin position="197"/>
        <end position="264"/>
    </location>
</feature>
<proteinExistence type="inferred from homology"/>
<name>A0A087G3Y1_ARAAL</name>
<comment type="similarity">
    <text evidence="1">Belongs to the GeBP family.</text>
</comment>
<keyword evidence="4" id="KW-0175">Coiled coil</keyword>
<dbReference type="InterPro" id="IPR053932">
    <property type="entry name" value="GeBP-like_DBD"/>
</dbReference>
<gene>
    <name evidence="8" type="ORF">AALP_AAs67532U000200</name>
</gene>
<keyword evidence="2" id="KW-0805">Transcription regulation</keyword>
<evidence type="ECO:0000256" key="5">
    <source>
        <dbReference type="SAM" id="MobiDB-lite"/>
    </source>
</evidence>
<evidence type="ECO:0000256" key="2">
    <source>
        <dbReference type="ARBA" id="ARBA00023015"/>
    </source>
</evidence>
<dbReference type="InterPro" id="IPR007592">
    <property type="entry name" value="GEBP"/>
</dbReference>
<accession>A0A087G3Y1</accession>
<evidence type="ECO:0000259" key="7">
    <source>
        <dbReference type="Pfam" id="PF22757"/>
    </source>
</evidence>
<dbReference type="PANTHER" id="PTHR31662">
    <property type="entry name" value="BNAANNG10740D PROTEIN-RELATED"/>
    <property type="match status" value="1"/>
</dbReference>
<protein>
    <submittedName>
        <fullName evidence="8">Uncharacterized protein</fullName>
    </submittedName>
</protein>
<evidence type="ECO:0000256" key="4">
    <source>
        <dbReference type="SAM" id="Coils"/>
    </source>
</evidence>
<dbReference type="PANTHER" id="PTHR31662:SF68">
    <property type="entry name" value="DNA-BINDING STOREKEEPER PROTEIN TRANSCRIPTIONAL REGULATOR-LIKE PROTEIN-RELATED"/>
    <property type="match status" value="1"/>
</dbReference>
<evidence type="ECO:0000256" key="3">
    <source>
        <dbReference type="ARBA" id="ARBA00023163"/>
    </source>
</evidence>
<evidence type="ECO:0000256" key="1">
    <source>
        <dbReference type="ARBA" id="ARBA00010820"/>
    </source>
</evidence>
<dbReference type="EMBL" id="KL967373">
    <property type="protein sequence ID" value="KFK24583.1"/>
    <property type="molecule type" value="Genomic_DNA"/>
</dbReference>
<feature type="compositionally biased region" description="Basic residues" evidence="5">
    <location>
        <begin position="55"/>
        <end position="65"/>
    </location>
</feature>
<feature type="compositionally biased region" description="Basic and acidic residues" evidence="5">
    <location>
        <begin position="67"/>
        <end position="78"/>
    </location>
</feature>
<sequence length="269" mass="30872">MTKKPLNPLKDPPPATCSDEVESLLLLNQRKLRRSPTLDLVKQSLSPSLLQTLRRRKGNAKRAKKVTSGEDEKKTGEVTKKQAFQRLWSEEDEIALLQGMLNFRKEKGKSPYEDTNEFYEFVKKCIQFEASKNQLMEKLRSLKKKYIGTRKNESVAKTNGKSQRKTEKLDSVKQDLFSPLPNGKSVQEDLEPQKTSDLFESSFLVQSIAQFGVDEASVIQGWNSAPVESKKMIEERMRALRAKELEYLMLKIQFLHEVTSMIAQGLKQM</sequence>
<organism evidence="8 9">
    <name type="scientific">Arabis alpina</name>
    <name type="common">Alpine rock-cress</name>
    <dbReference type="NCBI Taxonomy" id="50452"/>
    <lineage>
        <taxon>Eukaryota</taxon>
        <taxon>Viridiplantae</taxon>
        <taxon>Streptophyta</taxon>
        <taxon>Embryophyta</taxon>
        <taxon>Tracheophyta</taxon>
        <taxon>Spermatophyta</taxon>
        <taxon>Magnoliopsida</taxon>
        <taxon>eudicotyledons</taxon>
        <taxon>Gunneridae</taxon>
        <taxon>Pentapetalae</taxon>
        <taxon>rosids</taxon>
        <taxon>malvids</taxon>
        <taxon>Brassicales</taxon>
        <taxon>Brassicaceae</taxon>
        <taxon>Arabideae</taxon>
        <taxon>Arabis</taxon>
    </lineage>
</organism>
<dbReference type="OrthoDB" id="661680at2759"/>
<dbReference type="AlphaFoldDB" id="A0A087G3Y1"/>
<dbReference type="Gramene" id="KFK24583">
    <property type="protein sequence ID" value="KFK24583"/>
    <property type="gene ID" value="AALP_AAs67532U000200"/>
</dbReference>
<reference evidence="9" key="1">
    <citation type="journal article" date="2015" name="Nat. Plants">
        <title>Genome expansion of Arabis alpina linked with retrotransposition and reduced symmetric DNA methylation.</title>
        <authorList>
            <person name="Willing E.M."/>
            <person name="Rawat V."/>
            <person name="Mandakova T."/>
            <person name="Maumus F."/>
            <person name="James G.V."/>
            <person name="Nordstroem K.J."/>
            <person name="Becker C."/>
            <person name="Warthmann N."/>
            <person name="Chica C."/>
            <person name="Szarzynska B."/>
            <person name="Zytnicki M."/>
            <person name="Albani M.C."/>
            <person name="Kiefer C."/>
            <person name="Bergonzi S."/>
            <person name="Castaings L."/>
            <person name="Mateos J.L."/>
            <person name="Berns M.C."/>
            <person name="Bujdoso N."/>
            <person name="Piofczyk T."/>
            <person name="de Lorenzo L."/>
            <person name="Barrero-Sicilia C."/>
            <person name="Mateos I."/>
            <person name="Piednoel M."/>
            <person name="Hagmann J."/>
            <person name="Chen-Min-Tao R."/>
            <person name="Iglesias-Fernandez R."/>
            <person name="Schuster S.C."/>
            <person name="Alonso-Blanco C."/>
            <person name="Roudier F."/>
            <person name="Carbonero P."/>
            <person name="Paz-Ares J."/>
            <person name="Davis S.J."/>
            <person name="Pecinka A."/>
            <person name="Quesneville H."/>
            <person name="Colot V."/>
            <person name="Lysak M.A."/>
            <person name="Weigel D."/>
            <person name="Coupland G."/>
            <person name="Schneeberger K."/>
        </authorList>
    </citation>
    <scope>NUCLEOTIDE SEQUENCE [LARGE SCALE GENOMIC DNA]</scope>
    <source>
        <strain evidence="9">cv. Pajares</strain>
    </source>
</reference>
<feature type="coiled-coil region" evidence="4">
    <location>
        <begin position="125"/>
        <end position="152"/>
    </location>
</feature>